<gene>
    <name evidence="2" type="ORF">CVD27_00715</name>
</gene>
<sequence>MQKNTTDYPNLKQIEQLVWRKLQETFSTVMTSVLTEMDEQIAKERDVKKYRLQDKRVLKLVSLFGEIEVERNYYRDRQTGEYVYLLDRYLEFEGAGGFSPLIEEAAIELAVTGPSYRKAANTLETLLGYRVISHEAIRQHLLKVTSIPKERQPIHRPVLFVEVDGLYVKRQEKGKRGKEEKIAAVHQGWEINGKRVALKDKRHFVHRGKEPFWEAFEDFLIDTFEYDPAVHRLVINGDGAKWITACREHFNGRAFFSIDRFHVARDIRRLFREHPRYREMQKALASYNGEKLITELNSAVGTLETEAQEKRLEELIHQLEQYPEALGDYRKWLKEKGIDTERMRPMGSAEGTMSVFAKRLKNGRSWVENGASAMITGLVAFLDKLALKTLFGRVERWTESKEVTNPPRHYVERVTSTIGEATRDNIQYLKGKGNIPVYIALKALKGF</sequence>
<evidence type="ECO:0000313" key="2">
    <source>
        <dbReference type="EMBL" id="PLS09736.1"/>
    </source>
</evidence>
<evidence type="ECO:0000313" key="3">
    <source>
        <dbReference type="Proteomes" id="UP000234950"/>
    </source>
</evidence>
<accession>A0A2N5HW67</accession>
<dbReference type="OrthoDB" id="2371514at2"/>
<comment type="similarity">
    <text evidence="1">Belongs to the UPF0236 family.</text>
</comment>
<organism evidence="2 3">
    <name type="scientific">Neobacillus cucumis</name>
    <dbReference type="NCBI Taxonomy" id="1740721"/>
    <lineage>
        <taxon>Bacteria</taxon>
        <taxon>Bacillati</taxon>
        <taxon>Bacillota</taxon>
        <taxon>Bacilli</taxon>
        <taxon>Bacillales</taxon>
        <taxon>Bacillaceae</taxon>
        <taxon>Neobacillus</taxon>
    </lineage>
</organism>
<dbReference type="NCBIfam" id="NF033529">
    <property type="entry name" value="transpos_ISLre2"/>
    <property type="match status" value="1"/>
</dbReference>
<dbReference type="EMBL" id="PGVE01000007">
    <property type="protein sequence ID" value="PLS09736.1"/>
    <property type="molecule type" value="Genomic_DNA"/>
</dbReference>
<dbReference type="AlphaFoldDB" id="A0A2N5HW67"/>
<dbReference type="Pfam" id="PF06782">
    <property type="entry name" value="UPF0236"/>
    <property type="match status" value="1"/>
</dbReference>
<dbReference type="InterPro" id="IPR009620">
    <property type="entry name" value="UPF0236"/>
</dbReference>
<evidence type="ECO:0000256" key="1">
    <source>
        <dbReference type="ARBA" id="ARBA00006539"/>
    </source>
</evidence>
<comment type="caution">
    <text evidence="2">The sequence shown here is derived from an EMBL/GenBank/DDBJ whole genome shotgun (WGS) entry which is preliminary data.</text>
</comment>
<protein>
    <submittedName>
        <fullName evidence="2">Transposase</fullName>
    </submittedName>
</protein>
<dbReference type="Proteomes" id="UP000234950">
    <property type="component" value="Unassembled WGS sequence"/>
</dbReference>
<name>A0A2N5HW67_9BACI</name>
<proteinExistence type="inferred from homology"/>
<keyword evidence="3" id="KW-1185">Reference proteome</keyword>
<reference evidence="2 3" key="1">
    <citation type="submission" date="2017-11" db="EMBL/GenBank/DDBJ databases">
        <title>Comparitive Functional Genomics of Dry Heat Resistant strains isolated from the Viking Spacecraft.</title>
        <authorList>
            <person name="Seuylemezian A."/>
            <person name="Cooper K."/>
            <person name="Vaishampayan P."/>
        </authorList>
    </citation>
    <scope>NUCLEOTIDE SEQUENCE [LARGE SCALE GENOMIC DNA]</scope>
    <source>
        <strain evidence="2 3">V32-6</strain>
    </source>
</reference>
<dbReference type="RefSeq" id="WP_101645988.1">
    <property type="nucleotide sequence ID" value="NZ_PGVE01000007.1"/>
</dbReference>